<dbReference type="HOGENOM" id="CLU_1822564_0_0_0"/>
<evidence type="ECO:0000313" key="3">
    <source>
        <dbReference type="Proteomes" id="UP000002209"/>
    </source>
</evidence>
<dbReference type="STRING" id="379066.GAU_1810"/>
<dbReference type="EMBL" id="AP009153">
    <property type="protein sequence ID" value="BAH38852.1"/>
    <property type="molecule type" value="Genomic_DNA"/>
</dbReference>
<sequence>MRRCASTSQIAPGCGSGTNKTHWRRPMTAGSEGVVYRVTCVSGYDNVFLDRDIAQSEADMLGVSVQRLPLATPEHTALVEAAMKFYGCVGQQLAEPFPLFESATFSAMMDVMRRIYHGHPLPTIKESLTDDAARAAGGKDG</sequence>
<evidence type="ECO:0000256" key="1">
    <source>
        <dbReference type="SAM" id="MobiDB-lite"/>
    </source>
</evidence>
<reference evidence="3" key="1">
    <citation type="submission" date="2006-03" db="EMBL/GenBank/DDBJ databases">
        <title>Complete genome sequence of Gemmatimonas aurantiaca T-27 that represents a novel phylum Gemmatimonadetes.</title>
        <authorList>
            <person name="Takasaki K."/>
            <person name="Ichikawa N."/>
            <person name="Miura H."/>
            <person name="Matsushita S."/>
            <person name="Watanabe Y."/>
            <person name="Oguchi A."/>
            <person name="Ankai A."/>
            <person name="Yashiro I."/>
            <person name="Takahashi M."/>
            <person name="Terui Y."/>
            <person name="Fukui S."/>
            <person name="Yokoyama H."/>
            <person name="Tanikawa S."/>
            <person name="Hanada S."/>
            <person name="Kamagata Y."/>
            <person name="Fujita N."/>
        </authorList>
    </citation>
    <scope>NUCLEOTIDE SEQUENCE [LARGE SCALE GENOMIC DNA]</scope>
    <source>
        <strain evidence="3">T-27 / DSM 14586 / JCM 11422 / NBRC 100505</strain>
    </source>
</reference>
<dbReference type="KEGG" id="gau:GAU_1810"/>
<dbReference type="Proteomes" id="UP000002209">
    <property type="component" value="Chromosome"/>
</dbReference>
<organism evidence="2 3">
    <name type="scientific">Gemmatimonas aurantiaca (strain DSM 14586 / JCM 11422 / NBRC 100505 / T-27)</name>
    <dbReference type="NCBI Taxonomy" id="379066"/>
    <lineage>
        <taxon>Bacteria</taxon>
        <taxon>Pseudomonadati</taxon>
        <taxon>Gemmatimonadota</taxon>
        <taxon>Gemmatimonadia</taxon>
        <taxon>Gemmatimonadales</taxon>
        <taxon>Gemmatimonadaceae</taxon>
        <taxon>Gemmatimonas</taxon>
    </lineage>
</organism>
<keyword evidence="3" id="KW-1185">Reference proteome</keyword>
<evidence type="ECO:0000313" key="2">
    <source>
        <dbReference type="EMBL" id="BAH38852.1"/>
    </source>
</evidence>
<protein>
    <submittedName>
        <fullName evidence="2">Uncharacterized protein</fullName>
    </submittedName>
</protein>
<name>C1A427_GEMAT</name>
<gene>
    <name evidence="2" type="ordered locus">GAU_1810</name>
</gene>
<dbReference type="AlphaFoldDB" id="C1A427"/>
<proteinExistence type="predicted"/>
<accession>C1A427</accession>
<feature type="region of interest" description="Disordered" evidence="1">
    <location>
        <begin position="1"/>
        <end position="25"/>
    </location>
</feature>
<feature type="compositionally biased region" description="Polar residues" evidence="1">
    <location>
        <begin position="1"/>
        <end position="10"/>
    </location>
</feature>